<evidence type="ECO:0008006" key="4">
    <source>
        <dbReference type="Google" id="ProtNLM"/>
    </source>
</evidence>
<proteinExistence type="predicted"/>
<reference evidence="2 3" key="1">
    <citation type="submission" date="2018-07" db="EMBL/GenBank/DDBJ databases">
        <title>Thalassococcus profundi sp. nov., a marine bacterium isolated from deep seawater of Okinawa Trough.</title>
        <authorList>
            <person name="Yu M."/>
        </authorList>
    </citation>
    <scope>NUCLEOTIDE SEQUENCE [LARGE SCALE GENOMIC DNA]</scope>
    <source>
        <strain evidence="2 3">WRAS1</strain>
    </source>
</reference>
<dbReference type="Proteomes" id="UP000253977">
    <property type="component" value="Unassembled WGS sequence"/>
</dbReference>
<keyword evidence="3" id="KW-1185">Reference proteome</keyword>
<dbReference type="AlphaFoldDB" id="A0A369TIF4"/>
<organism evidence="2 3">
    <name type="scientific">Thalassococcus profundi</name>
    <dbReference type="NCBI Taxonomy" id="2282382"/>
    <lineage>
        <taxon>Bacteria</taxon>
        <taxon>Pseudomonadati</taxon>
        <taxon>Pseudomonadota</taxon>
        <taxon>Alphaproteobacteria</taxon>
        <taxon>Rhodobacterales</taxon>
        <taxon>Roseobacteraceae</taxon>
        <taxon>Thalassococcus</taxon>
    </lineage>
</organism>
<evidence type="ECO:0000313" key="3">
    <source>
        <dbReference type="Proteomes" id="UP000253977"/>
    </source>
</evidence>
<accession>A0A369TIF4</accession>
<gene>
    <name evidence="2" type="ORF">DU478_17620</name>
</gene>
<evidence type="ECO:0000313" key="2">
    <source>
        <dbReference type="EMBL" id="RDD65020.1"/>
    </source>
</evidence>
<feature type="region of interest" description="Disordered" evidence="1">
    <location>
        <begin position="66"/>
        <end position="85"/>
    </location>
</feature>
<comment type="caution">
    <text evidence="2">The sequence shown here is derived from an EMBL/GenBank/DDBJ whole genome shotgun (WGS) entry which is preliminary data.</text>
</comment>
<evidence type="ECO:0000256" key="1">
    <source>
        <dbReference type="SAM" id="MobiDB-lite"/>
    </source>
</evidence>
<name>A0A369TIF4_9RHOB</name>
<dbReference type="EMBL" id="QPMK01000016">
    <property type="protein sequence ID" value="RDD65020.1"/>
    <property type="molecule type" value="Genomic_DNA"/>
</dbReference>
<sequence length="85" mass="9359">MSTDQLLQLAREFGRHKGLKLSTVGAYTANDGKFFLRIAGGAGCTLNTAMRICQWFSDNWPPDLEWPSDIPRPAPVKSTQEASSC</sequence>
<protein>
    <recommendedName>
        <fullName evidence="4">XRE family transcriptional regulator</fullName>
    </recommendedName>
</protein>